<dbReference type="InParanoid" id="D8S5I8"/>
<dbReference type="SUPFAM" id="SSF103473">
    <property type="entry name" value="MFS general substrate transporter"/>
    <property type="match status" value="1"/>
</dbReference>
<proteinExistence type="inferred from homology"/>
<evidence type="ECO:0000256" key="3">
    <source>
        <dbReference type="ARBA" id="ARBA00022692"/>
    </source>
</evidence>
<feature type="transmembrane region" description="Helical" evidence="6">
    <location>
        <begin position="522"/>
        <end position="540"/>
    </location>
</feature>
<dbReference type="OMA" id="MEGFENM"/>
<dbReference type="InterPro" id="IPR036259">
    <property type="entry name" value="MFS_trans_sf"/>
</dbReference>
<dbReference type="Gramene" id="EFJ20462">
    <property type="protein sequence ID" value="EFJ20462"/>
    <property type="gene ID" value="SELMODRAFT_443914"/>
</dbReference>
<dbReference type="HOGENOM" id="CLU_009313_4_0_1"/>
<evidence type="ECO:0000313" key="7">
    <source>
        <dbReference type="EMBL" id="EFJ20462.1"/>
    </source>
</evidence>
<keyword evidence="4 6" id="KW-1133">Transmembrane helix</keyword>
<gene>
    <name evidence="7" type="ORF">SELMODRAFT_443914</name>
</gene>
<accession>D8S5I8</accession>
<sequence length="582" mass="63958">MAFTSRAWRVAPFIFAVVTLEQAASFSIGINLFTFAFNTEHFSLATAANIVTNFMGTMFLLTLLGGLVADLWWSRFKTIVVSGVLEILGILLVALAASIKSLTPPECQLLDASCKSATSSQKAVFFGGLYLLALGAGGVKANIATMGAVHFDENSPVEKKELGTYFNTYFIHFCIGALIAITALVYTQENVSFEVGYLIALGCMVLGVIVAAAGYPLYRHNSPRDGTQSPVTSFAQVVVAAFRNRKLSVLSPEVLHQGPLDDSKTGYRIEHTDQFTFLDRAAVVDYNSPPTAQTSPWKLCTVTQVEEVKLILRILPIFASTIVLNCVIAQVQTVTLQQGRTMDRRITKSFEIPPASVAALPVVFMIIALPIYDRIFVPIARRVTGHENGITYLQRISVGLLLAIVSMVVAAFVEKKRIRVAREFGLLDSPTARVPLKIYWIMIQYFIIGLADMFTFVGLMEFFYREAPERVRSMSTALTFVSLSLGYFLSSTIVDIVKRVTTKGGGLGWLPSNINRGNISNFYLLLASVSAVNFVVYVACARWYRYRDHSDADSALDRDVELEDAPSKATDIGSVSKRPLMA</sequence>
<dbReference type="OrthoDB" id="8904098at2759"/>
<name>D8S5I8_SELML</name>
<feature type="transmembrane region" description="Helical" evidence="6">
    <location>
        <begin position="123"/>
        <end position="143"/>
    </location>
</feature>
<evidence type="ECO:0000256" key="6">
    <source>
        <dbReference type="SAM" id="Phobius"/>
    </source>
</evidence>
<evidence type="ECO:0000256" key="4">
    <source>
        <dbReference type="ARBA" id="ARBA00022989"/>
    </source>
</evidence>
<dbReference type="GO" id="GO:0022857">
    <property type="term" value="F:transmembrane transporter activity"/>
    <property type="evidence" value="ECO:0000318"/>
    <property type="project" value="GO_Central"/>
</dbReference>
<keyword evidence="8" id="KW-1185">Reference proteome</keyword>
<keyword evidence="5 6" id="KW-0472">Membrane</keyword>
<dbReference type="GO" id="GO:0016020">
    <property type="term" value="C:membrane"/>
    <property type="evidence" value="ECO:0000318"/>
    <property type="project" value="GO_Central"/>
</dbReference>
<feature type="transmembrane region" description="Helical" evidence="6">
    <location>
        <begin position="476"/>
        <end position="497"/>
    </location>
</feature>
<dbReference type="CDD" id="cd17351">
    <property type="entry name" value="MFS_NPF"/>
    <property type="match status" value="1"/>
</dbReference>
<feature type="transmembrane region" description="Helical" evidence="6">
    <location>
        <begin position="198"/>
        <end position="218"/>
    </location>
</feature>
<reference evidence="7 8" key="1">
    <citation type="journal article" date="2011" name="Science">
        <title>The Selaginella genome identifies genetic changes associated with the evolution of vascular plants.</title>
        <authorList>
            <person name="Banks J.A."/>
            <person name="Nishiyama T."/>
            <person name="Hasebe M."/>
            <person name="Bowman J.L."/>
            <person name="Gribskov M."/>
            <person name="dePamphilis C."/>
            <person name="Albert V.A."/>
            <person name="Aono N."/>
            <person name="Aoyama T."/>
            <person name="Ambrose B.A."/>
            <person name="Ashton N.W."/>
            <person name="Axtell M.J."/>
            <person name="Barker E."/>
            <person name="Barker M.S."/>
            <person name="Bennetzen J.L."/>
            <person name="Bonawitz N.D."/>
            <person name="Chapple C."/>
            <person name="Cheng C."/>
            <person name="Correa L.G."/>
            <person name="Dacre M."/>
            <person name="DeBarry J."/>
            <person name="Dreyer I."/>
            <person name="Elias M."/>
            <person name="Engstrom E.M."/>
            <person name="Estelle M."/>
            <person name="Feng L."/>
            <person name="Finet C."/>
            <person name="Floyd S.K."/>
            <person name="Frommer W.B."/>
            <person name="Fujita T."/>
            <person name="Gramzow L."/>
            <person name="Gutensohn M."/>
            <person name="Harholt J."/>
            <person name="Hattori M."/>
            <person name="Heyl A."/>
            <person name="Hirai T."/>
            <person name="Hiwatashi Y."/>
            <person name="Ishikawa M."/>
            <person name="Iwata M."/>
            <person name="Karol K.G."/>
            <person name="Koehler B."/>
            <person name="Kolukisaoglu U."/>
            <person name="Kubo M."/>
            <person name="Kurata T."/>
            <person name="Lalonde S."/>
            <person name="Li K."/>
            <person name="Li Y."/>
            <person name="Litt A."/>
            <person name="Lyons E."/>
            <person name="Manning G."/>
            <person name="Maruyama T."/>
            <person name="Michael T.P."/>
            <person name="Mikami K."/>
            <person name="Miyazaki S."/>
            <person name="Morinaga S."/>
            <person name="Murata T."/>
            <person name="Mueller-Roeber B."/>
            <person name="Nelson D.R."/>
            <person name="Obara M."/>
            <person name="Oguri Y."/>
            <person name="Olmstead R.G."/>
            <person name="Onodera N."/>
            <person name="Petersen B.L."/>
            <person name="Pils B."/>
            <person name="Prigge M."/>
            <person name="Rensing S.A."/>
            <person name="Riano-Pachon D.M."/>
            <person name="Roberts A.W."/>
            <person name="Sato Y."/>
            <person name="Scheller H.V."/>
            <person name="Schulz B."/>
            <person name="Schulz C."/>
            <person name="Shakirov E.V."/>
            <person name="Shibagaki N."/>
            <person name="Shinohara N."/>
            <person name="Shippen D.E."/>
            <person name="Soerensen I."/>
            <person name="Sotooka R."/>
            <person name="Sugimoto N."/>
            <person name="Sugita M."/>
            <person name="Sumikawa N."/>
            <person name="Tanurdzic M."/>
            <person name="Theissen G."/>
            <person name="Ulvskov P."/>
            <person name="Wakazuki S."/>
            <person name="Weng J.K."/>
            <person name="Willats W.W."/>
            <person name="Wipf D."/>
            <person name="Wolf P.G."/>
            <person name="Yang L."/>
            <person name="Zimmer A.D."/>
            <person name="Zhu Q."/>
            <person name="Mitros T."/>
            <person name="Hellsten U."/>
            <person name="Loque D."/>
            <person name="Otillar R."/>
            <person name="Salamov A."/>
            <person name="Schmutz J."/>
            <person name="Shapiro H."/>
            <person name="Lindquist E."/>
            <person name="Lucas S."/>
            <person name="Rokhsar D."/>
            <person name="Grigoriev I.V."/>
        </authorList>
    </citation>
    <scope>NUCLEOTIDE SEQUENCE [LARGE SCALE GENOMIC DNA]</scope>
</reference>
<feature type="transmembrane region" description="Helical" evidence="6">
    <location>
        <begin position="47"/>
        <end position="72"/>
    </location>
</feature>
<evidence type="ECO:0000256" key="1">
    <source>
        <dbReference type="ARBA" id="ARBA00004141"/>
    </source>
</evidence>
<dbReference type="Pfam" id="PF00854">
    <property type="entry name" value="PTR2"/>
    <property type="match status" value="1"/>
</dbReference>
<dbReference type="AlphaFoldDB" id="D8S5I8"/>
<evidence type="ECO:0000256" key="2">
    <source>
        <dbReference type="ARBA" id="ARBA00005982"/>
    </source>
</evidence>
<dbReference type="GO" id="GO:0055085">
    <property type="term" value="P:transmembrane transport"/>
    <property type="evidence" value="ECO:0000318"/>
    <property type="project" value="GO_Central"/>
</dbReference>
<evidence type="ECO:0000256" key="5">
    <source>
        <dbReference type="ARBA" id="ARBA00023136"/>
    </source>
</evidence>
<evidence type="ECO:0008006" key="9">
    <source>
        <dbReference type="Google" id="ProtNLM"/>
    </source>
</evidence>
<protein>
    <recommendedName>
        <fullName evidence="9">Major facilitator superfamily (MFS) profile domain-containing protein</fullName>
    </recommendedName>
</protein>
<dbReference type="EMBL" id="GL377602">
    <property type="protein sequence ID" value="EFJ20462.1"/>
    <property type="molecule type" value="Genomic_DNA"/>
</dbReference>
<comment type="subcellular location">
    <subcellularLocation>
        <location evidence="1">Membrane</location>
        <topology evidence="1">Multi-pass membrane protein</topology>
    </subcellularLocation>
</comment>
<dbReference type="KEGG" id="smo:SELMODRAFT_443914"/>
<feature type="transmembrane region" description="Helical" evidence="6">
    <location>
        <begin position="352"/>
        <end position="372"/>
    </location>
</feature>
<comment type="similarity">
    <text evidence="2">Belongs to the major facilitator superfamily. Proton-dependent oligopeptide transporter (POT/PTR) (TC 2.A.17) family.</text>
</comment>
<dbReference type="Proteomes" id="UP000001514">
    <property type="component" value="Unassembled WGS sequence"/>
</dbReference>
<organism evidence="8">
    <name type="scientific">Selaginella moellendorffii</name>
    <name type="common">Spikemoss</name>
    <dbReference type="NCBI Taxonomy" id="88036"/>
    <lineage>
        <taxon>Eukaryota</taxon>
        <taxon>Viridiplantae</taxon>
        <taxon>Streptophyta</taxon>
        <taxon>Embryophyta</taxon>
        <taxon>Tracheophyta</taxon>
        <taxon>Lycopodiopsida</taxon>
        <taxon>Selaginellales</taxon>
        <taxon>Selaginellaceae</taxon>
        <taxon>Selaginella</taxon>
    </lineage>
</organism>
<dbReference type="InterPro" id="IPR000109">
    <property type="entry name" value="POT_fam"/>
</dbReference>
<dbReference type="eggNOG" id="KOG1237">
    <property type="taxonomic scope" value="Eukaryota"/>
</dbReference>
<feature type="transmembrane region" description="Helical" evidence="6">
    <location>
        <begin position="392"/>
        <end position="413"/>
    </location>
</feature>
<feature type="transmembrane region" description="Helical" evidence="6">
    <location>
        <begin position="79"/>
        <end position="103"/>
    </location>
</feature>
<feature type="transmembrane region" description="Helical" evidence="6">
    <location>
        <begin position="164"/>
        <end position="186"/>
    </location>
</feature>
<evidence type="ECO:0000313" key="8">
    <source>
        <dbReference type="Proteomes" id="UP000001514"/>
    </source>
</evidence>
<keyword evidence="3 6" id="KW-0812">Transmembrane</keyword>
<dbReference type="Gene3D" id="1.20.1250.20">
    <property type="entry name" value="MFS general substrate transporter like domains"/>
    <property type="match status" value="1"/>
</dbReference>
<dbReference type="PANTHER" id="PTHR11654">
    <property type="entry name" value="OLIGOPEPTIDE TRANSPORTER-RELATED"/>
    <property type="match status" value="1"/>
</dbReference>
<feature type="transmembrane region" description="Helical" evidence="6">
    <location>
        <begin position="438"/>
        <end position="464"/>
    </location>
</feature>